<organism evidence="2 3">
    <name type="scientific">Colletotrichum tamarilloi</name>
    <dbReference type="NCBI Taxonomy" id="1209934"/>
    <lineage>
        <taxon>Eukaryota</taxon>
        <taxon>Fungi</taxon>
        <taxon>Dikarya</taxon>
        <taxon>Ascomycota</taxon>
        <taxon>Pezizomycotina</taxon>
        <taxon>Sordariomycetes</taxon>
        <taxon>Hypocreomycetidae</taxon>
        <taxon>Glomerellales</taxon>
        <taxon>Glomerellaceae</taxon>
        <taxon>Colletotrichum</taxon>
        <taxon>Colletotrichum acutatum species complex</taxon>
    </lineage>
</organism>
<dbReference type="RefSeq" id="XP_060377442.1">
    <property type="nucleotide sequence ID" value="XM_060527898.1"/>
</dbReference>
<sequence length="108" mass="12200">SQEVDADYEGEDGEASLTLPLSNRVGPELREFWPLMLTAQRRAEYTRFRPIMSGSGYLRDTQRLRERERRFQPPFGEGGDGDRPAFFTGDDTAGGRVFQHDAGLPSCM</sequence>
<dbReference type="GeneID" id="85412136"/>
<feature type="region of interest" description="Disordered" evidence="1">
    <location>
        <begin position="70"/>
        <end position="108"/>
    </location>
</feature>
<reference evidence="2 3" key="1">
    <citation type="submission" date="2016-10" db="EMBL/GenBank/DDBJ databases">
        <title>The genome sequence of Colletotrichum fioriniae PJ7.</title>
        <authorList>
            <person name="Baroncelli R."/>
        </authorList>
    </citation>
    <scope>NUCLEOTIDE SEQUENCE [LARGE SCALE GENOMIC DNA]</scope>
    <source>
        <strain evidence="2 3">Tom-12</strain>
    </source>
</reference>
<protein>
    <submittedName>
        <fullName evidence="2">Uncharacterized protein</fullName>
    </submittedName>
</protein>
<evidence type="ECO:0000256" key="1">
    <source>
        <dbReference type="SAM" id="MobiDB-lite"/>
    </source>
</evidence>
<evidence type="ECO:0000313" key="3">
    <source>
        <dbReference type="Proteomes" id="UP001227543"/>
    </source>
</evidence>
<accession>A0ABQ9QW97</accession>
<dbReference type="Proteomes" id="UP001227543">
    <property type="component" value="Unassembled WGS sequence"/>
</dbReference>
<gene>
    <name evidence="2" type="ORF">CTAM01_11889</name>
</gene>
<comment type="caution">
    <text evidence="2">The sequence shown here is derived from an EMBL/GenBank/DDBJ whole genome shotgun (WGS) entry which is preliminary data.</text>
</comment>
<feature type="non-terminal residue" evidence="2">
    <location>
        <position position="1"/>
    </location>
</feature>
<keyword evidence="3" id="KW-1185">Reference proteome</keyword>
<name>A0ABQ9QW97_9PEZI</name>
<evidence type="ECO:0000313" key="2">
    <source>
        <dbReference type="EMBL" id="KAK1487118.1"/>
    </source>
</evidence>
<dbReference type="EMBL" id="MLFU01000068">
    <property type="protein sequence ID" value="KAK1487118.1"/>
    <property type="molecule type" value="Genomic_DNA"/>
</dbReference>
<proteinExistence type="predicted"/>